<keyword evidence="4" id="KW-0012">Acyltransferase</keyword>
<dbReference type="GO" id="GO:0009103">
    <property type="term" value="P:lipopolysaccharide biosynthetic process"/>
    <property type="evidence" value="ECO:0007669"/>
    <property type="project" value="TreeGrafter"/>
</dbReference>
<evidence type="ECO:0000259" key="2">
    <source>
        <dbReference type="Pfam" id="PF01757"/>
    </source>
</evidence>
<dbReference type="Proteomes" id="UP000244911">
    <property type="component" value="Unassembled WGS sequence"/>
</dbReference>
<feature type="transmembrane region" description="Helical" evidence="1">
    <location>
        <begin position="12"/>
        <end position="28"/>
    </location>
</feature>
<feature type="transmembrane region" description="Helical" evidence="1">
    <location>
        <begin position="72"/>
        <end position="92"/>
    </location>
</feature>
<feature type="transmembrane region" description="Helical" evidence="1">
    <location>
        <begin position="187"/>
        <end position="209"/>
    </location>
</feature>
<keyword evidence="5" id="KW-1185">Reference proteome</keyword>
<dbReference type="EMBL" id="OMOI01000002">
    <property type="protein sequence ID" value="SPF79011.1"/>
    <property type="molecule type" value="Genomic_DNA"/>
</dbReference>
<dbReference type="OrthoDB" id="9796461at2"/>
<organism evidence="4 5">
    <name type="scientific">Aliiroseovarius pelagivivens</name>
    <dbReference type="NCBI Taxonomy" id="1639690"/>
    <lineage>
        <taxon>Bacteria</taxon>
        <taxon>Pseudomonadati</taxon>
        <taxon>Pseudomonadota</taxon>
        <taxon>Alphaproteobacteria</taxon>
        <taxon>Rhodobacterales</taxon>
        <taxon>Paracoccaceae</taxon>
        <taxon>Aliiroseovarius</taxon>
    </lineage>
</organism>
<dbReference type="InterPro" id="IPR043968">
    <property type="entry name" value="SGNH"/>
</dbReference>
<dbReference type="RefSeq" id="WP_108857981.1">
    <property type="nucleotide sequence ID" value="NZ_OMOI01000002.1"/>
</dbReference>
<keyword evidence="1" id="KW-0472">Membrane</keyword>
<keyword evidence="4" id="KW-0808">Transferase</keyword>
<proteinExistence type="predicted"/>
<feature type="transmembrane region" description="Helical" evidence="1">
    <location>
        <begin position="241"/>
        <end position="259"/>
    </location>
</feature>
<evidence type="ECO:0000313" key="5">
    <source>
        <dbReference type="Proteomes" id="UP000244911"/>
    </source>
</evidence>
<feature type="domain" description="Acyltransferase 3" evidence="2">
    <location>
        <begin position="5"/>
        <end position="321"/>
    </location>
</feature>
<feature type="transmembrane region" description="Helical" evidence="1">
    <location>
        <begin position="135"/>
        <end position="155"/>
    </location>
</feature>
<feature type="transmembrane region" description="Helical" evidence="1">
    <location>
        <begin position="216"/>
        <end position="235"/>
    </location>
</feature>
<feature type="domain" description="SGNH" evidence="3">
    <location>
        <begin position="392"/>
        <end position="654"/>
    </location>
</feature>
<dbReference type="GO" id="GO:0016020">
    <property type="term" value="C:membrane"/>
    <property type="evidence" value="ECO:0007669"/>
    <property type="project" value="TreeGrafter"/>
</dbReference>
<dbReference type="InterPro" id="IPR050879">
    <property type="entry name" value="Acyltransferase_3"/>
</dbReference>
<protein>
    <submittedName>
        <fullName evidence="4">O-acetyltransferase OatA</fullName>
        <ecNumber evidence="4">2.3.1.-</ecNumber>
    </submittedName>
</protein>
<sequence>MIYRPEIDGLRAVAVLPVIFFHAGIGLFEGGFVGVDVFFVISGYLITSILIEDIERGRFSLLKFYERRARRILPALFFVVLCTIPFAVLWMLPAQLRDYSQSVVAVSLFSSNFLFWMESGYFEAGADLKPLLHTWSLAIEEQFYVVFPVLLFVLWKLGRRAVIWILALMALVSLGLAEWGWRDHPAANFFLAPGRVWELLAGSFCAFALQRRALPGNDAAAALGILAIALSVFLFDDTTPFPSLYTLLPVTGVLLIILFGQQGTRVAALLSAKPIVGIGLISYSAYLWHQPLFAFARIRSLTEPSLGLMLGLAALSLILAAFSWRYVEQPFRAGPSTRLKTQSGVFATSIAGLVLIAGIGVLGHVNKGLPDRFSPKARAVLKLNTDQIDRTCHFDEKKPWHVPKPDCHFTTPAASGSVLLLGDSHVAAISGPVVAALNASGRDVYVGSYGGCIPLLDMERVHKSTAHECSEFVEAILTHANDIGIDTLVLTARFPAYLYGTRFSNGEGGVEHGIRMDVRDQMADPLAASQMPQIDLLRTKLEELSKRFNLVLVDPIPEAGWNVPELIAKRMYFEGRADQTLTTPYSVYVERTKLLAKMFSMLEDQSKHVAVAPIHARFCDATSSRCMNSEPESILYLDDDHLSPAGAKLIAPDIVDAVLSLPPR</sequence>
<feature type="transmembrane region" description="Helical" evidence="1">
    <location>
        <begin position="34"/>
        <end position="51"/>
    </location>
</feature>
<dbReference type="GO" id="GO:0016747">
    <property type="term" value="F:acyltransferase activity, transferring groups other than amino-acyl groups"/>
    <property type="evidence" value="ECO:0007669"/>
    <property type="project" value="InterPro"/>
</dbReference>
<keyword evidence="1" id="KW-0812">Transmembrane</keyword>
<reference evidence="4 5" key="1">
    <citation type="submission" date="2018-03" db="EMBL/GenBank/DDBJ databases">
        <authorList>
            <person name="Keele B.F."/>
        </authorList>
    </citation>
    <scope>NUCLEOTIDE SEQUENCE [LARGE SCALE GENOMIC DNA]</scope>
    <source>
        <strain evidence="4 5">CECT 8811</strain>
    </source>
</reference>
<dbReference type="EC" id="2.3.1.-" evidence="4"/>
<dbReference type="PANTHER" id="PTHR23028">
    <property type="entry name" value="ACETYLTRANSFERASE"/>
    <property type="match status" value="1"/>
</dbReference>
<gene>
    <name evidence="4" type="primary">oatA</name>
    <name evidence="4" type="ORF">ALP8811_02945</name>
</gene>
<dbReference type="AlphaFoldDB" id="A0A2R8ASH4"/>
<feature type="transmembrane region" description="Helical" evidence="1">
    <location>
        <begin position="345"/>
        <end position="365"/>
    </location>
</feature>
<accession>A0A2R8ASH4</accession>
<feature type="transmembrane region" description="Helical" evidence="1">
    <location>
        <begin position="162"/>
        <end position="181"/>
    </location>
</feature>
<evidence type="ECO:0000259" key="3">
    <source>
        <dbReference type="Pfam" id="PF19040"/>
    </source>
</evidence>
<dbReference type="Pfam" id="PF19040">
    <property type="entry name" value="SGNH"/>
    <property type="match status" value="1"/>
</dbReference>
<evidence type="ECO:0000256" key="1">
    <source>
        <dbReference type="SAM" id="Phobius"/>
    </source>
</evidence>
<feature type="transmembrane region" description="Helical" evidence="1">
    <location>
        <begin position="266"/>
        <end position="286"/>
    </location>
</feature>
<dbReference type="Pfam" id="PF01757">
    <property type="entry name" value="Acyl_transf_3"/>
    <property type="match status" value="1"/>
</dbReference>
<dbReference type="InterPro" id="IPR002656">
    <property type="entry name" value="Acyl_transf_3_dom"/>
</dbReference>
<evidence type="ECO:0000313" key="4">
    <source>
        <dbReference type="EMBL" id="SPF79011.1"/>
    </source>
</evidence>
<feature type="transmembrane region" description="Helical" evidence="1">
    <location>
        <begin position="306"/>
        <end position="324"/>
    </location>
</feature>
<dbReference type="PANTHER" id="PTHR23028:SF53">
    <property type="entry name" value="ACYL_TRANSF_3 DOMAIN-CONTAINING PROTEIN"/>
    <property type="match status" value="1"/>
</dbReference>
<keyword evidence="1" id="KW-1133">Transmembrane helix</keyword>
<name>A0A2R8ASH4_9RHOB</name>